<gene>
    <name evidence="2" type="ORF">HXX08_22235</name>
    <name evidence="3" type="ORF">OZ401_004131</name>
</gene>
<accession>A0A8T7M8U9</accession>
<organism evidence="2 4">
    <name type="scientific">Candidatus Chlorohelix allophototropha</name>
    <dbReference type="NCBI Taxonomy" id="3003348"/>
    <lineage>
        <taxon>Bacteria</taxon>
        <taxon>Bacillati</taxon>
        <taxon>Chloroflexota</taxon>
        <taxon>Chloroflexia</taxon>
        <taxon>Candidatus Chloroheliales</taxon>
        <taxon>Candidatus Chloroheliaceae</taxon>
        <taxon>Candidatus Chlorohelix</taxon>
    </lineage>
</organism>
<feature type="compositionally biased region" description="Basic and acidic residues" evidence="1">
    <location>
        <begin position="1"/>
        <end position="17"/>
    </location>
</feature>
<dbReference type="AlphaFoldDB" id="A0A8T7M8U9"/>
<keyword evidence="5" id="KW-1185">Reference proteome</keyword>
<feature type="region of interest" description="Disordered" evidence="1">
    <location>
        <begin position="1"/>
        <end position="37"/>
    </location>
</feature>
<sequence length="69" mass="7551">MSKDKKNKKPEETKSEQELTEQDLESTSGGVLIGLNQPGLQQFPKHIAIGKPAMGDGSVFPTDQRNVKL</sequence>
<dbReference type="Proteomes" id="UP001431572">
    <property type="component" value="Chromosome 2"/>
</dbReference>
<evidence type="ECO:0000313" key="2">
    <source>
        <dbReference type="EMBL" id="NWJ48587.1"/>
    </source>
</evidence>
<dbReference type="EMBL" id="JACATZ010000003">
    <property type="protein sequence ID" value="NWJ48587.1"/>
    <property type="molecule type" value="Genomic_DNA"/>
</dbReference>
<proteinExistence type="predicted"/>
<evidence type="ECO:0000313" key="3">
    <source>
        <dbReference type="EMBL" id="WJW68517.1"/>
    </source>
</evidence>
<protein>
    <submittedName>
        <fullName evidence="2">Uncharacterized protein</fullName>
    </submittedName>
</protein>
<reference evidence="3" key="2">
    <citation type="journal article" date="2024" name="Nature">
        <title>Anoxygenic phototroph of the Chloroflexota uses a type I reaction centre.</title>
        <authorList>
            <person name="Tsuji J.M."/>
            <person name="Shaw N.A."/>
            <person name="Nagashima S."/>
            <person name="Venkiteswaran J.J."/>
            <person name="Schiff S.L."/>
            <person name="Watanabe T."/>
            <person name="Fukui M."/>
            <person name="Hanada S."/>
            <person name="Tank M."/>
            <person name="Neufeld J.D."/>
        </authorList>
    </citation>
    <scope>NUCLEOTIDE SEQUENCE</scope>
    <source>
        <strain evidence="3">L227-S17</strain>
    </source>
</reference>
<evidence type="ECO:0000313" key="4">
    <source>
        <dbReference type="Proteomes" id="UP000521676"/>
    </source>
</evidence>
<reference evidence="2 4" key="1">
    <citation type="submission" date="2020-06" db="EMBL/GenBank/DDBJ databases">
        <title>Anoxygenic phototrophic Chloroflexota member uses a Type I reaction center.</title>
        <authorList>
            <person name="Tsuji J.M."/>
            <person name="Shaw N.A."/>
            <person name="Nagashima S."/>
            <person name="Venkiteswaran J."/>
            <person name="Schiff S.L."/>
            <person name="Hanada S."/>
            <person name="Tank M."/>
            <person name="Neufeld J.D."/>
        </authorList>
    </citation>
    <scope>NUCLEOTIDE SEQUENCE [LARGE SCALE GENOMIC DNA]</scope>
    <source>
        <strain evidence="2">L227-S17</strain>
    </source>
</reference>
<dbReference type="Proteomes" id="UP000521676">
    <property type="component" value="Unassembled WGS sequence"/>
</dbReference>
<evidence type="ECO:0000256" key="1">
    <source>
        <dbReference type="SAM" id="MobiDB-lite"/>
    </source>
</evidence>
<evidence type="ECO:0000313" key="5">
    <source>
        <dbReference type="Proteomes" id="UP001431572"/>
    </source>
</evidence>
<name>A0A8T7M8U9_9CHLR</name>
<dbReference type="EMBL" id="CP128400">
    <property type="protein sequence ID" value="WJW68517.1"/>
    <property type="molecule type" value="Genomic_DNA"/>
</dbReference>
<dbReference type="RefSeq" id="WP_341470423.1">
    <property type="nucleotide sequence ID" value="NZ_CP128400.1"/>
</dbReference>